<reference evidence="2" key="1">
    <citation type="submission" date="2022-12" db="EMBL/GenBank/DDBJ databases">
        <title>Genome assemblies of Blomia tropicalis.</title>
        <authorList>
            <person name="Cui Y."/>
        </authorList>
    </citation>
    <scope>NUCLEOTIDE SEQUENCE</scope>
    <source>
        <tissue evidence="2">Adult mites</tissue>
    </source>
</reference>
<evidence type="ECO:0008006" key="4">
    <source>
        <dbReference type="Google" id="ProtNLM"/>
    </source>
</evidence>
<evidence type="ECO:0000313" key="3">
    <source>
        <dbReference type="Proteomes" id="UP001142055"/>
    </source>
</evidence>
<keyword evidence="3" id="KW-1185">Reference proteome</keyword>
<accession>A0A9Q0M0N9</accession>
<comment type="caution">
    <text evidence="2">The sequence shown here is derived from an EMBL/GenBank/DDBJ whole genome shotgun (WGS) entry which is preliminary data.</text>
</comment>
<feature type="compositionally biased region" description="Polar residues" evidence="1">
    <location>
        <begin position="56"/>
        <end position="65"/>
    </location>
</feature>
<dbReference type="Gene3D" id="3.80.10.10">
    <property type="entry name" value="Ribonuclease Inhibitor"/>
    <property type="match status" value="1"/>
</dbReference>
<evidence type="ECO:0000313" key="2">
    <source>
        <dbReference type="EMBL" id="KAJ6217908.1"/>
    </source>
</evidence>
<gene>
    <name evidence="2" type="ORF">RDWZM_009065</name>
</gene>
<evidence type="ECO:0000256" key="1">
    <source>
        <dbReference type="SAM" id="MobiDB-lite"/>
    </source>
</evidence>
<dbReference type="EMBL" id="JAPWDV010000003">
    <property type="protein sequence ID" value="KAJ6217908.1"/>
    <property type="molecule type" value="Genomic_DNA"/>
</dbReference>
<dbReference type="InterPro" id="IPR032675">
    <property type="entry name" value="LRR_dom_sf"/>
</dbReference>
<name>A0A9Q0M0N9_BLOTA</name>
<protein>
    <recommendedName>
        <fullName evidence="4">F-box domain-containing protein</fullName>
    </recommendedName>
</protein>
<proteinExistence type="predicted"/>
<organism evidence="2 3">
    <name type="scientific">Blomia tropicalis</name>
    <name type="common">Mite</name>
    <dbReference type="NCBI Taxonomy" id="40697"/>
    <lineage>
        <taxon>Eukaryota</taxon>
        <taxon>Metazoa</taxon>
        <taxon>Ecdysozoa</taxon>
        <taxon>Arthropoda</taxon>
        <taxon>Chelicerata</taxon>
        <taxon>Arachnida</taxon>
        <taxon>Acari</taxon>
        <taxon>Acariformes</taxon>
        <taxon>Sarcoptiformes</taxon>
        <taxon>Astigmata</taxon>
        <taxon>Glycyphagoidea</taxon>
        <taxon>Echimyopodidae</taxon>
        <taxon>Blomia</taxon>
    </lineage>
</organism>
<dbReference type="SUPFAM" id="SSF52047">
    <property type="entry name" value="RNI-like"/>
    <property type="match status" value="1"/>
</dbReference>
<sequence>MVTTLNDASSFEVLPSQIQSIDHCSMMTPPQTPTPMRKPIYQSVTPTPTRRRPNTKLDQNGKSQSLAQLIRRNGSIKSKTGSTFSLKRFGSLKSMGSKRWRRSKKNLDESMANVEMELDIYVHPAEIPSDECHFAKLYEQKLHFLIFENFNLRERMSIRSVCRRWQTDVFKQQSYMIYPLFRVQDKNQTKEYQTTQMLQEEERQAMMTSNKYLYWCPTLKTLSIRGKLTRNLMENLMKYCFAKNINKLEFITTNGHKSDIISSNILEQFSKQFGRQLTEIVIDSRIPYGNAFSDLSDVILFLLYTNSQYYTNLVKFQLAISTKLTNGYFQMLQSEFGDQISSLSIQLCFEQSSFVTESLKTMNRISSSMENLKQLQISILPRESNIENNIDLFPLLEMIGKLPNGIEDFSLEIDLSKINSNQLDFITPLGKLLNAKSISLVLFGDLKQMEQFGVQFDFYALQKLNRLEKLKLDSSKISDSDIGELVRYCSNLKELTLGCDVRVSLPGMYQIANHLNQLTSLTIRQSVGPYSVSNRPSSIDMETSREALFIDNESLIVLLTAAPVTMPSLRHITLENCRIDMEDVKLLNTLKQLSLTLDEHDVFSLRLAYNKYPLKLITKFISSYQEYIPDNLKLHWD</sequence>
<feature type="region of interest" description="Disordered" evidence="1">
    <location>
        <begin position="29"/>
        <end position="65"/>
    </location>
</feature>
<dbReference type="AlphaFoldDB" id="A0A9Q0M0N9"/>
<dbReference type="Proteomes" id="UP001142055">
    <property type="component" value="Chromosome 3"/>
</dbReference>